<feature type="transmembrane region" description="Helical" evidence="2">
    <location>
        <begin position="91"/>
        <end position="115"/>
    </location>
</feature>
<dbReference type="Pfam" id="PF13828">
    <property type="entry name" value="DUF4190"/>
    <property type="match status" value="1"/>
</dbReference>
<reference evidence="4 5" key="1">
    <citation type="submission" date="2019-02" db="EMBL/GenBank/DDBJ databases">
        <authorList>
            <person name="Sun L."/>
            <person name="Pan D."/>
            <person name="Wu X."/>
        </authorList>
    </citation>
    <scope>NUCLEOTIDE SEQUENCE [LARGE SCALE GENOMIC DNA]</scope>
    <source>
        <strain evidence="4 5">JW-1</strain>
    </source>
</reference>
<evidence type="ECO:0000259" key="3">
    <source>
        <dbReference type="Pfam" id="PF13828"/>
    </source>
</evidence>
<dbReference type="OrthoDB" id="4374883at2"/>
<dbReference type="InterPro" id="IPR025241">
    <property type="entry name" value="DUF4190"/>
</dbReference>
<dbReference type="KEGG" id="ltr:EVS81_14405"/>
<dbReference type="AlphaFoldDB" id="A0A4P6KHM7"/>
<sequence length="292" mass="30068">MSDPTNPGNSETPEQPTTPLPSTQPAQPTQPAQAQPHAPHAAAVPPAPQPGQQPGFAAAPPVGGAPPQPPVAGPPNAYPQPVGAPQAPLNALALVSFIGSFFVSLVGIICGHIALSQIKRRGERGRGFALAGTIIGYVALAGTILAVIVGIAVAGAAVKYASDLSDSSIEQLERQLEELDSLPGTGDQFAEDGTALPDEFLDGSDSAGGDERSAEFCAVFTELSDYGASDGTADAQALEAFRKLAEIESPNQSVYQRFYAYVQNPLADENGDIEALMNDYFEAAMADGLACL</sequence>
<dbReference type="Proteomes" id="UP000289260">
    <property type="component" value="Chromosome"/>
</dbReference>
<organism evidence="4 5">
    <name type="scientific">Leucobacter triazinivorans</name>
    <dbReference type="NCBI Taxonomy" id="1784719"/>
    <lineage>
        <taxon>Bacteria</taxon>
        <taxon>Bacillati</taxon>
        <taxon>Actinomycetota</taxon>
        <taxon>Actinomycetes</taxon>
        <taxon>Micrococcales</taxon>
        <taxon>Microbacteriaceae</taxon>
        <taxon>Leucobacter</taxon>
    </lineage>
</organism>
<feature type="compositionally biased region" description="Low complexity" evidence="1">
    <location>
        <begin position="52"/>
        <end position="62"/>
    </location>
</feature>
<name>A0A4P6KHM7_9MICO</name>
<dbReference type="RefSeq" id="WP_130110985.1">
    <property type="nucleotide sequence ID" value="NZ_CP035806.1"/>
</dbReference>
<feature type="compositionally biased region" description="Pro residues" evidence="1">
    <location>
        <begin position="63"/>
        <end position="78"/>
    </location>
</feature>
<keyword evidence="2" id="KW-0812">Transmembrane</keyword>
<keyword evidence="5" id="KW-1185">Reference proteome</keyword>
<proteinExistence type="predicted"/>
<accession>A0A4P6KHM7</accession>
<feature type="region of interest" description="Disordered" evidence="1">
    <location>
        <begin position="1"/>
        <end position="79"/>
    </location>
</feature>
<evidence type="ECO:0000313" key="5">
    <source>
        <dbReference type="Proteomes" id="UP000289260"/>
    </source>
</evidence>
<protein>
    <submittedName>
        <fullName evidence="4">DUF4190 domain-containing protein</fullName>
    </submittedName>
</protein>
<gene>
    <name evidence="4" type="ORF">EVS81_14405</name>
</gene>
<feature type="transmembrane region" description="Helical" evidence="2">
    <location>
        <begin position="127"/>
        <end position="158"/>
    </location>
</feature>
<dbReference type="EMBL" id="CP035806">
    <property type="protein sequence ID" value="QBE49872.1"/>
    <property type="molecule type" value="Genomic_DNA"/>
</dbReference>
<evidence type="ECO:0000256" key="1">
    <source>
        <dbReference type="SAM" id="MobiDB-lite"/>
    </source>
</evidence>
<evidence type="ECO:0000313" key="4">
    <source>
        <dbReference type="EMBL" id="QBE49872.1"/>
    </source>
</evidence>
<feature type="compositionally biased region" description="Polar residues" evidence="1">
    <location>
        <begin position="1"/>
        <end position="11"/>
    </location>
</feature>
<dbReference type="SUPFAM" id="SSF81995">
    <property type="entry name" value="beta-sandwich domain of Sec23/24"/>
    <property type="match status" value="1"/>
</dbReference>
<keyword evidence="2" id="KW-0472">Membrane</keyword>
<feature type="domain" description="DUF4190" evidence="3">
    <location>
        <begin position="93"/>
        <end position="146"/>
    </location>
</feature>
<evidence type="ECO:0000256" key="2">
    <source>
        <dbReference type="SAM" id="Phobius"/>
    </source>
</evidence>
<keyword evidence="2" id="KW-1133">Transmembrane helix</keyword>
<feature type="compositionally biased region" description="Low complexity" evidence="1">
    <location>
        <begin position="12"/>
        <end position="44"/>
    </location>
</feature>